<evidence type="ECO:0000256" key="1">
    <source>
        <dbReference type="ARBA" id="ARBA00004114"/>
    </source>
</evidence>
<feature type="compositionally biased region" description="Basic and acidic residues" evidence="6">
    <location>
        <begin position="1181"/>
        <end position="1193"/>
    </location>
</feature>
<dbReference type="AlphaFoldDB" id="A0A4D9D8X6"/>
<comment type="caution">
    <text evidence="7">The sequence shown here is derived from an EMBL/GenBank/DDBJ whole genome shotgun (WGS) entry which is preliminary data.</text>
</comment>
<gene>
    <name evidence="7" type="ORF">NSK_000396</name>
</gene>
<keyword evidence="2" id="KW-0963">Cytoplasm</keyword>
<feature type="compositionally biased region" description="Low complexity" evidence="6">
    <location>
        <begin position="194"/>
        <end position="206"/>
    </location>
</feature>
<feature type="coiled-coil region" evidence="5">
    <location>
        <begin position="366"/>
        <end position="462"/>
    </location>
</feature>
<comment type="subcellular location">
    <subcellularLocation>
        <location evidence="1">Cytoplasm</location>
        <location evidence="1">Cytoskeleton</location>
        <location evidence="1">Microtubule organizing center</location>
        <location evidence="1">Centrosome</location>
        <location evidence="1">Centriole</location>
    </subcellularLocation>
</comment>
<name>A0A4D9D8X6_9STRA</name>
<feature type="region of interest" description="Disordered" evidence="6">
    <location>
        <begin position="1"/>
        <end position="28"/>
    </location>
</feature>
<feature type="compositionally biased region" description="Basic and acidic residues" evidence="6">
    <location>
        <begin position="1049"/>
        <end position="1061"/>
    </location>
</feature>
<accession>A0A4D9D8X6</accession>
<protein>
    <submittedName>
        <fullName evidence="7">Uncharacterized protein</fullName>
    </submittedName>
</protein>
<evidence type="ECO:0000256" key="6">
    <source>
        <dbReference type="SAM" id="MobiDB-lite"/>
    </source>
</evidence>
<proteinExistence type="inferred from homology"/>
<feature type="compositionally biased region" description="Basic and acidic residues" evidence="6">
    <location>
        <begin position="1237"/>
        <end position="1255"/>
    </location>
</feature>
<feature type="compositionally biased region" description="Basic and acidic residues" evidence="6">
    <location>
        <begin position="1148"/>
        <end position="1157"/>
    </location>
</feature>
<dbReference type="InterPro" id="IPR051877">
    <property type="entry name" value="Centriole_BasalBody_StrucProt"/>
</dbReference>
<feature type="compositionally biased region" description="Polar residues" evidence="6">
    <location>
        <begin position="9"/>
        <end position="21"/>
    </location>
</feature>
<sequence>MPPAASATFRASSSGGTTAVETSGMADEERAPLHRRLHVLQSKLALLGYKDVVGTDSIELVEKLFDDLVATSESYERLQHREDLLSHDLALSQDQILPLRKTIARLTRENNDLHSQVLHAVRAVDEKEVEWKREMAAVQGDLVATQDLLQEKKMACRAERRKVRQLQVQAKRLRAAFSGEDRGGLRTTTSFPFGEESAGGSEQGAGLDDAEEEGEEEEEEEEEEEKEEVGGQGSTFLAMERRVQELEREQEILLEEQARSRGALHARDDEIARLVAMVEGEGEAGREGSRKMVAGQRNAKIVEQLNEQVDFLNEQLAAKDRQLEALGVREEGGGEEALVGGQEARRVLRAHVSQLQKEKVERLQELAFVQDRLKATEEELEEVRHALAVAVGGERGMEEKEWLRRECMTWKEKASKLEEAVGKKVRRVEMLEEDFHGVLHEKEGLKARMNAMAAALSAARAEAGRLRHRAPWAPEGGEKEGGAKARNVKGPGRARPGFEDRLHGEDEEERRRLRSRVESLERALEGAQGEEAAEEGDPSGQIAAVEEDRRRLLSLLATANARINALEGTSRTKADGEKALGGREGEEVTVTLAEVQRELLLLQTAHAAQSQELEAVMRDSVREKDAYHEALARLEVARAELARKEEQVEQFKSLFDQLHTGRDQINVRLQQSYAEITAAEEREREAKDKAQRLDRRVAEKEEEVEKLQRLIREMEEERQALQGRLEQSEETETVWKREQAQYERTLRRMEGDLEEKGRQREAAREALAGKEREGRVLERKMAGLEMEAGAAKKMVHSRLLEIRALRDDLMIMTREAQATQGQLQRAEREREEYQQVAEESRIRAEEAEGSLRGMEAERNDLLGSYKAAQEEVSRLTYNLNQLGRAQREQQMTLGQTRAALLSMEKDLVQERREKAQTLAHAAEMSADGERGRSGGVRDHPFVEQDVGGAAGGLEHRGRLFGRESGREGGRAADVVEARALAAETERERMRRLYGEEQARVKDMEEMIASSRRREAMQAREMTRLMRSNMELREALRDREGKPGIGGGAGEERGRKRGERGGRGTGLSFAAPEAMEGGRKQEGRGTGDEGFGTFLSAEDSPVTSQRNEGGEDTGRRPFSTREEAQEDHSSLYSLSPVQKEATGGGGEGRGFREGEQGRWDPLTDVSPYRQFQQQQSQMPTLREYERQPRQDLEARQQPQQRLSELYPAEASEIMGEAEEGKGSNSENDISTSSLEEFLASRDAGEGQDRDDSSTSA</sequence>
<evidence type="ECO:0000256" key="5">
    <source>
        <dbReference type="SAM" id="Coils"/>
    </source>
</evidence>
<feature type="compositionally biased region" description="Polar residues" evidence="6">
    <location>
        <begin position="1221"/>
        <end position="1233"/>
    </location>
</feature>
<dbReference type="OrthoDB" id="10254663at2759"/>
<feature type="compositionally biased region" description="Basic and acidic residues" evidence="6">
    <location>
        <begin position="1075"/>
        <end position="1086"/>
    </location>
</feature>
<evidence type="ECO:0000256" key="4">
    <source>
        <dbReference type="ARBA" id="ARBA00038123"/>
    </source>
</evidence>
<dbReference type="PANTHER" id="PTHR20544">
    <property type="entry name" value="CENTROSOMAL PROTEIN CEP135"/>
    <property type="match status" value="1"/>
</dbReference>
<feature type="region of interest" description="Disordered" evidence="6">
    <location>
        <begin position="1030"/>
        <end position="1255"/>
    </location>
</feature>
<evidence type="ECO:0000256" key="2">
    <source>
        <dbReference type="ARBA" id="ARBA00022490"/>
    </source>
</evidence>
<feature type="compositionally biased region" description="Acidic residues" evidence="6">
    <location>
        <begin position="208"/>
        <end position="227"/>
    </location>
</feature>
<keyword evidence="8" id="KW-1185">Reference proteome</keyword>
<feature type="coiled-coil region" evidence="5">
    <location>
        <begin position="149"/>
        <end position="176"/>
    </location>
</feature>
<keyword evidence="3" id="KW-0206">Cytoskeleton</keyword>
<dbReference type="EMBL" id="SDOX01000002">
    <property type="protein sequence ID" value="TFJ88042.1"/>
    <property type="molecule type" value="Genomic_DNA"/>
</dbReference>
<dbReference type="Proteomes" id="UP000355283">
    <property type="component" value="Unassembled WGS sequence"/>
</dbReference>
<feature type="compositionally biased region" description="Basic and acidic residues" evidence="6">
    <location>
        <begin position="1030"/>
        <end position="1041"/>
    </location>
</feature>
<comment type="similarity">
    <text evidence="4">Belongs to the CEP135/TSGA10 family.</text>
</comment>
<feature type="compositionally biased region" description="Basic and acidic residues" evidence="6">
    <location>
        <begin position="496"/>
        <end position="524"/>
    </location>
</feature>
<dbReference type="PANTHER" id="PTHR20544:SF0">
    <property type="entry name" value="NUCLEOPROTEIN TPR_MLP1 DOMAIN-CONTAINING PROTEIN"/>
    <property type="match status" value="1"/>
</dbReference>
<feature type="region of interest" description="Disordered" evidence="6">
    <location>
        <begin position="179"/>
        <end position="237"/>
    </location>
</feature>
<reference evidence="7 8" key="1">
    <citation type="submission" date="2019-01" db="EMBL/GenBank/DDBJ databases">
        <title>Nuclear Genome Assembly of the Microalgal Biofuel strain Nannochloropsis salina CCMP1776.</title>
        <authorList>
            <person name="Hovde B."/>
        </authorList>
    </citation>
    <scope>NUCLEOTIDE SEQUENCE [LARGE SCALE GENOMIC DNA]</scope>
    <source>
        <strain evidence="7 8">CCMP1776</strain>
    </source>
</reference>
<feature type="compositionally biased region" description="Basic and acidic residues" evidence="6">
    <location>
        <begin position="1107"/>
        <end position="1128"/>
    </location>
</feature>
<feature type="region of interest" description="Disordered" evidence="6">
    <location>
        <begin position="466"/>
        <end position="542"/>
    </location>
</feature>
<evidence type="ECO:0000313" key="8">
    <source>
        <dbReference type="Proteomes" id="UP000355283"/>
    </source>
</evidence>
<organism evidence="7 8">
    <name type="scientific">Nannochloropsis salina CCMP1776</name>
    <dbReference type="NCBI Taxonomy" id="1027361"/>
    <lineage>
        <taxon>Eukaryota</taxon>
        <taxon>Sar</taxon>
        <taxon>Stramenopiles</taxon>
        <taxon>Ochrophyta</taxon>
        <taxon>Eustigmatophyceae</taxon>
        <taxon>Eustigmatales</taxon>
        <taxon>Monodopsidaceae</taxon>
        <taxon>Microchloropsis</taxon>
        <taxon>Microchloropsis salina</taxon>
    </lineage>
</organism>
<feature type="coiled-coil region" evidence="5">
    <location>
        <begin position="624"/>
        <end position="885"/>
    </location>
</feature>
<evidence type="ECO:0000313" key="7">
    <source>
        <dbReference type="EMBL" id="TFJ88042.1"/>
    </source>
</evidence>
<dbReference type="GO" id="GO:0005814">
    <property type="term" value="C:centriole"/>
    <property type="evidence" value="ECO:0007669"/>
    <property type="project" value="UniProtKB-SubCell"/>
</dbReference>
<keyword evidence="5" id="KW-0175">Coiled coil</keyword>
<evidence type="ECO:0000256" key="3">
    <source>
        <dbReference type="ARBA" id="ARBA00023212"/>
    </source>
</evidence>